<evidence type="ECO:0000313" key="2">
    <source>
        <dbReference type="Proteomes" id="UP001225042"/>
    </source>
</evidence>
<protein>
    <submittedName>
        <fullName evidence="1">YhcH/YjgK/YiaL family protein</fullName>
    </submittedName>
</protein>
<gene>
    <name evidence="1" type="ORF">RBJ67_06610</name>
</gene>
<dbReference type="GO" id="GO:0005829">
    <property type="term" value="C:cytosol"/>
    <property type="evidence" value="ECO:0007669"/>
    <property type="project" value="TreeGrafter"/>
</dbReference>
<dbReference type="AlphaFoldDB" id="A0AAW8H7A8"/>
<accession>A0AAW8H7A8</accession>
<keyword evidence="2" id="KW-1185">Reference proteome</keyword>
<dbReference type="RefSeq" id="WP_306682609.1">
    <property type="nucleotide sequence ID" value="NZ_DAMBRZ010000062.1"/>
</dbReference>
<dbReference type="PANTHER" id="PTHR34986:SF1">
    <property type="entry name" value="PROTEIN YIAL"/>
    <property type="match status" value="1"/>
</dbReference>
<dbReference type="SUPFAM" id="SSF51197">
    <property type="entry name" value="Clavaminate synthase-like"/>
    <property type="match status" value="1"/>
</dbReference>
<dbReference type="InterPro" id="IPR004375">
    <property type="entry name" value="NanQ/TabA/YiaL"/>
</dbReference>
<dbReference type="Proteomes" id="UP001225042">
    <property type="component" value="Unassembled WGS sequence"/>
</dbReference>
<proteinExistence type="predicted"/>
<reference evidence="1 2" key="1">
    <citation type="submission" date="2023-08" db="EMBL/GenBank/DDBJ databases">
        <authorList>
            <person name="Dale J."/>
        </authorList>
    </citation>
    <scope>NUCLEOTIDE SEQUENCE [LARGE SCALE GENOMIC DNA]</scope>
    <source>
        <strain evidence="1 2">2023EL-00788</strain>
    </source>
</reference>
<dbReference type="Gene3D" id="2.60.120.370">
    <property type="entry name" value="YhcH/YjgK/YiaL"/>
    <property type="match status" value="1"/>
</dbReference>
<dbReference type="Pfam" id="PF04074">
    <property type="entry name" value="DUF386"/>
    <property type="match status" value="1"/>
</dbReference>
<name>A0AAW8H7A8_9ENTR</name>
<dbReference type="NCBIfam" id="TIGR00022">
    <property type="entry name" value="YhcH/YjgK/YiaL family protein"/>
    <property type="match status" value="1"/>
</dbReference>
<dbReference type="EMBL" id="JAVDKS010000002">
    <property type="protein sequence ID" value="MDQ2255810.1"/>
    <property type="molecule type" value="Genomic_DNA"/>
</dbReference>
<evidence type="ECO:0000313" key="1">
    <source>
        <dbReference type="EMBL" id="MDQ2255810.1"/>
    </source>
</evidence>
<organism evidence="1 2">
    <name type="scientific">Enterobacter soli</name>
    <dbReference type="NCBI Taxonomy" id="885040"/>
    <lineage>
        <taxon>Bacteria</taxon>
        <taxon>Pseudomonadati</taxon>
        <taxon>Pseudomonadota</taxon>
        <taxon>Gammaproteobacteria</taxon>
        <taxon>Enterobacterales</taxon>
        <taxon>Enterobacteriaceae</taxon>
        <taxon>Enterobacter</taxon>
    </lineage>
</organism>
<dbReference type="InterPro" id="IPR037012">
    <property type="entry name" value="NanQ/TabA/YiaL_sf"/>
</dbReference>
<sequence length="155" mass="16919">MIIDTLAAAANNALYPPVIRNALQAVIAQDPLSLPEGKYTVDGDNLFFTVAEGETRPLAEQRPEYHRQYIDIHIVLVGEEIIGAGNKGLTITPDGPFNAAHDIGFCEHISSESLIHLHPLELAILFPGELHRPMSALDAGARLRKIVVKINNDLL</sequence>
<dbReference type="PANTHER" id="PTHR34986">
    <property type="entry name" value="EVOLVED BETA-GALACTOSIDASE SUBUNIT BETA"/>
    <property type="match status" value="1"/>
</dbReference>
<comment type="caution">
    <text evidence="1">The sequence shown here is derived from an EMBL/GenBank/DDBJ whole genome shotgun (WGS) entry which is preliminary data.</text>
</comment>